<dbReference type="RefSeq" id="WP_010743051.1">
    <property type="nucleotide sequence ID" value="NZ_KB946253.1"/>
</dbReference>
<name>R2QU35_9ENTE</name>
<evidence type="ECO:0000313" key="8">
    <source>
        <dbReference type="Proteomes" id="UP000013783"/>
    </source>
</evidence>
<keyword evidence="9" id="KW-1185">Reference proteome</keyword>
<gene>
    <name evidence="7" type="ORF">I585_01459</name>
    <name evidence="6" type="ORF">UAI_04280</name>
</gene>
<dbReference type="InterPro" id="IPR011013">
    <property type="entry name" value="Gal_mutarotase_sf_dom"/>
</dbReference>
<sequence length="882" mass="101329">MKDIYTVAHTHWDYEWYFTRQEARVQFIFHMDEVLAALENNQLDYYTLDGQMSIVEDYLTIFPEKEEQIKKLVTAGRLFVGPWFTQIDEMTTSGESTVRNLRIGIQEAENLGSCMRIGYLPDSFGQSQDMPKIFNGFGIEQALFWRGMPKEAQVRYFYWTSNDGSKVLTANIKNGYYAGVDLIEQDNFADLFDRISTETESNAHVLPVGGDQRAIDFNLKERIAKANQVIENDSQFIESSYPDFFKALEKNEASFKELSGEFIDPSDSKIHRGIYSSRYDLKRVYDQLERVLTYQLEPMSALANNYGIATKQGLINSLWKTVARGQAHDSAGGCNSDETNQDILMRGINALQEAQSCVDYLLRKLSISLNNEQENDLFIWNPLPFTNATIRKIIVSTKNSSFSLMDQAGNVIDFEIVDQQKENAGCLRRDRSEMIDDYYYLSTIMLECDLPAMGWLQLQLLETEDLAKSLNKAERIENEHFLLQFKEGKFDLFSKNKQTWQIDFLKVEDGGDEGDTYDFSPAFDDWVLTLDFTQTKDVRIEQGNLLSRIIVEGQWKLPYNLESRKAQELDGKVDYILELQLAKNSTAIDVKLTIDNHVLDHRLRLMIVTDVQAAYSYADTQFGVIKRPVEDTHLHDWREIGYKEEPTSMRPMIHFANIHDEQSSWSFLTRGTKDFQVVGEMYDTLAITLFRGVGFLGRPDTLRRPGDASGLQTKVVPTPQSQLIGELVFEGSIVLENLYNPQKLQMLYLETTQENLYYQTQTINRFTTPIQYFPVNPLQKELVLKSFITVEDLAVVFSSFLPTIDNSGFELRLYNTFETIKTAPGKLSFEQPANIVLLDLEGKFIRSIASNVTEFELADFNSGEIRTYGIYFNRGKDGRSND</sequence>
<evidence type="ECO:0000259" key="5">
    <source>
        <dbReference type="SMART" id="SM00872"/>
    </source>
</evidence>
<dbReference type="Pfam" id="PF01074">
    <property type="entry name" value="Glyco_hydro_38N"/>
    <property type="match status" value="1"/>
</dbReference>
<dbReference type="PATRIC" id="fig|1158601.3.peg.4248"/>
<dbReference type="Pfam" id="PF09261">
    <property type="entry name" value="Alpha-mann_mid"/>
    <property type="match status" value="1"/>
</dbReference>
<feature type="domain" description="Glycoside hydrolase family 38 central" evidence="5">
    <location>
        <begin position="269"/>
        <end position="347"/>
    </location>
</feature>
<comment type="caution">
    <text evidence="6">The sequence shown here is derived from an EMBL/GenBank/DDBJ whole genome shotgun (WGS) entry which is preliminary data.</text>
</comment>
<dbReference type="GO" id="GO:0046872">
    <property type="term" value="F:metal ion binding"/>
    <property type="evidence" value="ECO:0007669"/>
    <property type="project" value="UniProtKB-KW"/>
</dbReference>
<dbReference type="SUPFAM" id="SSF88713">
    <property type="entry name" value="Glycoside hydrolase/deacetylase"/>
    <property type="match status" value="1"/>
</dbReference>
<dbReference type="InterPro" id="IPR000602">
    <property type="entry name" value="Glyco_hydro_38_N"/>
</dbReference>
<dbReference type="OrthoDB" id="9764050at2"/>
<evidence type="ECO:0000256" key="1">
    <source>
        <dbReference type="ARBA" id="ARBA00009792"/>
    </source>
</evidence>
<dbReference type="Proteomes" id="UP000014148">
    <property type="component" value="Unassembled WGS sequence"/>
</dbReference>
<dbReference type="CDD" id="cd10815">
    <property type="entry name" value="GH38N_AMII_EcMngB_like"/>
    <property type="match status" value="1"/>
</dbReference>
<dbReference type="GO" id="GO:0004559">
    <property type="term" value="F:alpha-mannosidase activity"/>
    <property type="evidence" value="ECO:0007669"/>
    <property type="project" value="InterPro"/>
</dbReference>
<comment type="similarity">
    <text evidence="1">Belongs to the glycosyl hydrolase 38 family.</text>
</comment>
<evidence type="ECO:0000313" key="9">
    <source>
        <dbReference type="Proteomes" id="UP000014148"/>
    </source>
</evidence>
<dbReference type="EMBL" id="AJAK01000031">
    <property type="protein sequence ID" value="EOH71996.1"/>
    <property type="molecule type" value="Genomic_DNA"/>
</dbReference>
<evidence type="ECO:0000256" key="4">
    <source>
        <dbReference type="ARBA" id="ARBA00023295"/>
    </source>
</evidence>
<accession>R2QU35</accession>
<organism evidence="6 8">
    <name type="scientific">Enterococcus malodoratus ATCC 43197</name>
    <dbReference type="NCBI Taxonomy" id="1158601"/>
    <lineage>
        <taxon>Bacteria</taxon>
        <taxon>Bacillati</taxon>
        <taxon>Bacillota</taxon>
        <taxon>Bacilli</taxon>
        <taxon>Lactobacillales</taxon>
        <taxon>Enterococcaceae</taxon>
        <taxon>Enterococcus</taxon>
    </lineage>
</organism>
<dbReference type="GeneID" id="79787877"/>
<dbReference type="PANTHER" id="PTHR46017:SF2">
    <property type="entry name" value="MANNOSYLGLYCERATE HYDROLASE"/>
    <property type="match status" value="1"/>
</dbReference>
<dbReference type="InterPro" id="IPR027291">
    <property type="entry name" value="Glyco_hydro_38_N_sf"/>
</dbReference>
<dbReference type="Gene3D" id="1.20.1270.50">
    <property type="entry name" value="Glycoside hydrolase family 38, central domain"/>
    <property type="match status" value="1"/>
</dbReference>
<proteinExistence type="inferred from homology"/>
<dbReference type="GO" id="GO:0009313">
    <property type="term" value="P:oligosaccharide catabolic process"/>
    <property type="evidence" value="ECO:0007669"/>
    <property type="project" value="TreeGrafter"/>
</dbReference>
<dbReference type="EMBL" id="ASWA01000002">
    <property type="protein sequence ID" value="EOT69980.1"/>
    <property type="molecule type" value="Genomic_DNA"/>
</dbReference>
<reference evidence="7 9" key="2">
    <citation type="submission" date="2013-03" db="EMBL/GenBank/DDBJ databases">
        <title>The Genome Sequence of Enterococcus malodoratus ATCC_43197 (PacBio/Illumina hybrid assembly).</title>
        <authorList>
            <consortium name="The Broad Institute Genomics Platform"/>
            <consortium name="The Broad Institute Genome Sequencing Center for Infectious Disease"/>
            <person name="Earl A."/>
            <person name="Russ C."/>
            <person name="Gilmore M."/>
            <person name="Surin D."/>
            <person name="Walker B."/>
            <person name="Young S."/>
            <person name="Zeng Q."/>
            <person name="Gargeya S."/>
            <person name="Fitzgerald M."/>
            <person name="Haas B."/>
            <person name="Abouelleil A."/>
            <person name="Allen A.W."/>
            <person name="Alvarado L."/>
            <person name="Arachchi H.M."/>
            <person name="Berlin A.M."/>
            <person name="Chapman S.B."/>
            <person name="Gainer-Dewar J."/>
            <person name="Goldberg J."/>
            <person name="Griggs A."/>
            <person name="Gujja S."/>
            <person name="Hansen M."/>
            <person name="Howarth C."/>
            <person name="Imamovic A."/>
            <person name="Ireland A."/>
            <person name="Larimer J."/>
            <person name="McCowan C."/>
            <person name="Murphy C."/>
            <person name="Pearson M."/>
            <person name="Poon T.W."/>
            <person name="Priest M."/>
            <person name="Roberts A."/>
            <person name="Saif S."/>
            <person name="Shea T."/>
            <person name="Sisk P."/>
            <person name="Sykes S."/>
            <person name="Wortman J."/>
            <person name="Nusbaum C."/>
            <person name="Birren B."/>
        </authorList>
    </citation>
    <scope>NUCLEOTIDE SEQUENCE [LARGE SCALE GENOMIC DNA]</scope>
    <source>
        <strain evidence="7 9">ATCC 43197</strain>
    </source>
</reference>
<dbReference type="Gene3D" id="2.70.98.30">
    <property type="entry name" value="Golgi alpha-mannosidase II, domain 4"/>
    <property type="match status" value="1"/>
</dbReference>
<dbReference type="eggNOG" id="COG0383">
    <property type="taxonomic scope" value="Bacteria"/>
</dbReference>
<dbReference type="GO" id="GO:0006013">
    <property type="term" value="P:mannose metabolic process"/>
    <property type="evidence" value="ECO:0007669"/>
    <property type="project" value="InterPro"/>
</dbReference>
<dbReference type="InterPro" id="IPR015341">
    <property type="entry name" value="Glyco_hydro_38_cen"/>
</dbReference>
<dbReference type="SUPFAM" id="SSF74650">
    <property type="entry name" value="Galactose mutarotase-like"/>
    <property type="match status" value="1"/>
</dbReference>
<dbReference type="InterPro" id="IPR011330">
    <property type="entry name" value="Glyco_hydro/deAcase_b/a-brl"/>
</dbReference>
<dbReference type="GO" id="GO:0030246">
    <property type="term" value="F:carbohydrate binding"/>
    <property type="evidence" value="ECO:0007669"/>
    <property type="project" value="InterPro"/>
</dbReference>
<dbReference type="AlphaFoldDB" id="R2QU35"/>
<dbReference type="Pfam" id="PF07748">
    <property type="entry name" value="Glyco_hydro_38C"/>
    <property type="match status" value="1"/>
</dbReference>
<keyword evidence="2" id="KW-0479">Metal-binding</keyword>
<dbReference type="Proteomes" id="UP000013783">
    <property type="component" value="Unassembled WGS sequence"/>
</dbReference>
<dbReference type="STRING" id="71451.RV07_GL000479"/>
<reference evidence="6 8" key="1">
    <citation type="submission" date="2013-02" db="EMBL/GenBank/DDBJ databases">
        <title>The Genome Sequence of Enterococcus malodoratus ATCC_43197.</title>
        <authorList>
            <consortium name="The Broad Institute Genome Sequencing Platform"/>
            <consortium name="The Broad Institute Genome Sequencing Center for Infectious Disease"/>
            <person name="Earl A.M."/>
            <person name="Gilmore M.S."/>
            <person name="Lebreton F."/>
            <person name="Walker B."/>
            <person name="Young S.K."/>
            <person name="Zeng Q."/>
            <person name="Gargeya S."/>
            <person name="Fitzgerald M."/>
            <person name="Haas B."/>
            <person name="Abouelleil A."/>
            <person name="Alvarado L."/>
            <person name="Arachchi H.M."/>
            <person name="Berlin A.M."/>
            <person name="Chapman S.B."/>
            <person name="Dewar J."/>
            <person name="Goldberg J."/>
            <person name="Griggs A."/>
            <person name="Gujja S."/>
            <person name="Hansen M."/>
            <person name="Howarth C."/>
            <person name="Imamovic A."/>
            <person name="Larimer J."/>
            <person name="McCowan C."/>
            <person name="Murphy C."/>
            <person name="Neiman D."/>
            <person name="Pearson M."/>
            <person name="Priest M."/>
            <person name="Roberts A."/>
            <person name="Saif S."/>
            <person name="Shea T."/>
            <person name="Sisk P."/>
            <person name="Sykes S."/>
            <person name="Wortman J."/>
            <person name="Nusbaum C."/>
            <person name="Birren B."/>
        </authorList>
    </citation>
    <scope>NUCLEOTIDE SEQUENCE [LARGE SCALE GENOMIC DNA]</scope>
    <source>
        <strain evidence="6 8">ATCC 43197</strain>
    </source>
</reference>
<evidence type="ECO:0000313" key="6">
    <source>
        <dbReference type="EMBL" id="EOH71996.1"/>
    </source>
</evidence>
<evidence type="ECO:0000256" key="3">
    <source>
        <dbReference type="ARBA" id="ARBA00022801"/>
    </source>
</evidence>
<evidence type="ECO:0000256" key="2">
    <source>
        <dbReference type="ARBA" id="ARBA00022723"/>
    </source>
</evidence>
<protein>
    <recommendedName>
        <fullName evidence="5">Glycoside hydrolase family 38 central domain-containing protein</fullName>
    </recommendedName>
</protein>
<keyword evidence="3" id="KW-0378">Hydrolase</keyword>
<evidence type="ECO:0000313" key="7">
    <source>
        <dbReference type="EMBL" id="EOT69980.1"/>
    </source>
</evidence>
<dbReference type="InterPro" id="IPR028995">
    <property type="entry name" value="Glyco_hydro_57/38_cen_sf"/>
</dbReference>
<dbReference type="InterPro" id="IPR011682">
    <property type="entry name" value="Glyco_hydro_38_C"/>
</dbReference>
<dbReference type="SMART" id="SM00872">
    <property type="entry name" value="Alpha-mann_mid"/>
    <property type="match status" value="1"/>
</dbReference>
<dbReference type="SUPFAM" id="SSF88688">
    <property type="entry name" value="Families 57/38 glycoside transferase middle domain"/>
    <property type="match status" value="1"/>
</dbReference>
<dbReference type="InterPro" id="IPR037094">
    <property type="entry name" value="Glyco_hydro_38_cen_sf"/>
</dbReference>
<dbReference type="PANTHER" id="PTHR46017">
    <property type="entry name" value="ALPHA-MANNOSIDASE 2C1"/>
    <property type="match status" value="1"/>
</dbReference>
<dbReference type="Gene3D" id="3.20.110.10">
    <property type="entry name" value="Glycoside hydrolase 38, N terminal domain"/>
    <property type="match status" value="1"/>
</dbReference>
<keyword evidence="4" id="KW-0326">Glycosidase</keyword>